<feature type="repeat" description="PPR" evidence="3">
    <location>
        <begin position="186"/>
        <end position="220"/>
    </location>
</feature>
<feature type="domain" description="PROP1-like PPR" evidence="4">
    <location>
        <begin position="343"/>
        <end position="464"/>
    </location>
</feature>
<comment type="caution">
    <text evidence="5">The sequence shown here is derived from an EMBL/GenBank/DDBJ whole genome shotgun (WGS) entry which is preliminary data.</text>
</comment>
<protein>
    <recommendedName>
        <fullName evidence="4">PROP1-like PPR domain-containing protein</fullName>
    </recommendedName>
</protein>
<dbReference type="EMBL" id="SDAM02000071">
    <property type="protein sequence ID" value="KAH6832410.1"/>
    <property type="molecule type" value="Genomic_DNA"/>
</dbReference>
<sequence length="511" mass="57790">MEGVAPRSNKNIFGHYPLSNLRVMLASQPWHPASIFLHPPANFSALDLPSFFTDSSIQRRKFHISAAPIKEKHSLYGHTCSRELQVRDFLETVATSPSPESLEPSEKFRRMGEIQTITEFNHLLEALISSGEFESALKLKSSSSSLGLCPDISTYSILVNGFCKKNAALAARHVLDEMLEAGFEPNVATFTTLINSFCEIGRLRDAYEVFDVMSKIGCKPTINTYNCLLKGLCYVGRVEEAYDLLGRIKKLSIKPDIYTYTAMMDGFCKVGRSKEALELLDEALEMGLTPNVVMYNTLFNGSFKEGTPYRGFSLLRRMREGDCKPDYITYSTLLHGMLKWGKTRGAVGVYKEMVQVGYHVDERMMNTLLRGLCRRSRKEKEYLDDVYNVFDEMRDGNYTIYQDAYELLVETFCNNGREIKRGFEVLNEMIGIGFSPKTFTFNLAIHALSRCSEVDKALAVLMMMHKDRNPRGIPFNGLIEELNQQGRVLEASSVYGLALKKGVVPKKKPKK</sequence>
<feature type="repeat" description="PPR" evidence="3">
    <location>
        <begin position="221"/>
        <end position="255"/>
    </location>
</feature>
<name>A0AAD4JG15_PERFH</name>
<dbReference type="InterPro" id="IPR011990">
    <property type="entry name" value="TPR-like_helical_dom_sf"/>
</dbReference>
<dbReference type="PANTHER" id="PTHR47934:SF6">
    <property type="entry name" value="MITOCHONDRIAL GROUP I INTRON SPLICING FACTOR CCM1-RELATED"/>
    <property type="match status" value="1"/>
</dbReference>
<dbReference type="SUPFAM" id="SSF48452">
    <property type="entry name" value="TPR-like"/>
    <property type="match status" value="1"/>
</dbReference>
<dbReference type="InterPro" id="IPR051114">
    <property type="entry name" value="Mito_RNA_Proc_CCM1"/>
</dbReference>
<dbReference type="GO" id="GO:0003729">
    <property type="term" value="F:mRNA binding"/>
    <property type="evidence" value="ECO:0007669"/>
    <property type="project" value="TreeGrafter"/>
</dbReference>
<dbReference type="GO" id="GO:0007005">
    <property type="term" value="P:mitochondrion organization"/>
    <property type="evidence" value="ECO:0007669"/>
    <property type="project" value="TreeGrafter"/>
</dbReference>
<evidence type="ECO:0000313" key="5">
    <source>
        <dbReference type="EMBL" id="KAH6832410.1"/>
    </source>
</evidence>
<evidence type="ECO:0000256" key="2">
    <source>
        <dbReference type="ARBA" id="ARBA00022737"/>
    </source>
</evidence>
<evidence type="ECO:0000256" key="3">
    <source>
        <dbReference type="PROSITE-ProRule" id="PRU00708"/>
    </source>
</evidence>
<dbReference type="Proteomes" id="UP001190926">
    <property type="component" value="Unassembled WGS sequence"/>
</dbReference>
<dbReference type="InterPro" id="IPR033443">
    <property type="entry name" value="PROP1-like_PPR_dom"/>
</dbReference>
<feature type="repeat" description="PPR" evidence="3">
    <location>
        <begin position="291"/>
        <end position="325"/>
    </location>
</feature>
<organism evidence="5 6">
    <name type="scientific">Perilla frutescens var. hirtella</name>
    <name type="common">Perilla citriodora</name>
    <name type="synonym">Perilla setoyensis</name>
    <dbReference type="NCBI Taxonomy" id="608512"/>
    <lineage>
        <taxon>Eukaryota</taxon>
        <taxon>Viridiplantae</taxon>
        <taxon>Streptophyta</taxon>
        <taxon>Embryophyta</taxon>
        <taxon>Tracheophyta</taxon>
        <taxon>Spermatophyta</taxon>
        <taxon>Magnoliopsida</taxon>
        <taxon>eudicotyledons</taxon>
        <taxon>Gunneridae</taxon>
        <taxon>Pentapetalae</taxon>
        <taxon>asterids</taxon>
        <taxon>lamiids</taxon>
        <taxon>Lamiales</taxon>
        <taxon>Lamiaceae</taxon>
        <taxon>Nepetoideae</taxon>
        <taxon>Elsholtzieae</taxon>
        <taxon>Perilla</taxon>
    </lineage>
</organism>
<dbReference type="NCBIfam" id="TIGR00756">
    <property type="entry name" value="PPR"/>
    <property type="match status" value="7"/>
</dbReference>
<dbReference type="PROSITE" id="PS51375">
    <property type="entry name" value="PPR"/>
    <property type="match status" value="7"/>
</dbReference>
<dbReference type="Pfam" id="PF17177">
    <property type="entry name" value="PPR_long"/>
    <property type="match status" value="1"/>
</dbReference>
<dbReference type="InterPro" id="IPR002885">
    <property type="entry name" value="PPR_rpt"/>
</dbReference>
<feature type="repeat" description="PPR" evidence="3">
    <location>
        <begin position="326"/>
        <end position="360"/>
    </location>
</feature>
<feature type="repeat" description="PPR" evidence="3">
    <location>
        <begin position="256"/>
        <end position="290"/>
    </location>
</feature>
<accession>A0AAD4JG15</accession>
<evidence type="ECO:0000313" key="6">
    <source>
        <dbReference type="Proteomes" id="UP001190926"/>
    </source>
</evidence>
<feature type="repeat" description="PPR" evidence="3">
    <location>
        <begin position="401"/>
        <end position="436"/>
    </location>
</feature>
<evidence type="ECO:0000256" key="1">
    <source>
        <dbReference type="ARBA" id="ARBA00007626"/>
    </source>
</evidence>
<gene>
    <name evidence="5" type="ORF">C2S53_007270</name>
</gene>
<dbReference type="GO" id="GO:0005739">
    <property type="term" value="C:mitochondrion"/>
    <property type="evidence" value="ECO:0007669"/>
    <property type="project" value="TreeGrafter"/>
</dbReference>
<comment type="similarity">
    <text evidence="1">Belongs to the PPR family. P subfamily.</text>
</comment>
<proteinExistence type="inferred from homology"/>
<feature type="repeat" description="PPR" evidence="3">
    <location>
        <begin position="151"/>
        <end position="185"/>
    </location>
</feature>
<keyword evidence="2" id="KW-0677">Repeat</keyword>
<dbReference type="GO" id="GO:0006396">
    <property type="term" value="P:RNA processing"/>
    <property type="evidence" value="ECO:0007669"/>
    <property type="project" value="TreeGrafter"/>
</dbReference>
<dbReference type="Pfam" id="PF13041">
    <property type="entry name" value="PPR_2"/>
    <property type="match status" value="3"/>
</dbReference>
<reference evidence="5 6" key="1">
    <citation type="journal article" date="2021" name="Nat. Commun.">
        <title>Incipient diploidization of the medicinal plant Perilla within 10,000 years.</title>
        <authorList>
            <person name="Zhang Y."/>
            <person name="Shen Q."/>
            <person name="Leng L."/>
            <person name="Zhang D."/>
            <person name="Chen S."/>
            <person name="Shi Y."/>
            <person name="Ning Z."/>
            <person name="Chen S."/>
        </authorList>
    </citation>
    <scope>NUCLEOTIDE SEQUENCE [LARGE SCALE GENOMIC DNA]</scope>
    <source>
        <strain evidence="6">cv. PC099</strain>
    </source>
</reference>
<dbReference type="PANTHER" id="PTHR47934">
    <property type="entry name" value="PENTATRICOPEPTIDE REPEAT-CONTAINING PROTEIN PET309, MITOCHONDRIAL"/>
    <property type="match status" value="1"/>
</dbReference>
<keyword evidence="6" id="KW-1185">Reference proteome</keyword>
<dbReference type="AlphaFoldDB" id="A0AAD4JG15"/>
<dbReference type="Gene3D" id="1.25.40.10">
    <property type="entry name" value="Tetratricopeptide repeat domain"/>
    <property type="match status" value="4"/>
</dbReference>
<evidence type="ECO:0000259" key="4">
    <source>
        <dbReference type="Pfam" id="PF17177"/>
    </source>
</evidence>
<dbReference type="Pfam" id="PF12854">
    <property type="entry name" value="PPR_1"/>
    <property type="match status" value="1"/>
</dbReference>